<dbReference type="InterPro" id="IPR006353">
    <property type="entry name" value="HAD-SF_hydro_IIA_CECR5"/>
</dbReference>
<dbReference type="NCBIfam" id="TIGR01460">
    <property type="entry name" value="HAD-SF-IIA"/>
    <property type="match status" value="1"/>
</dbReference>
<dbReference type="InterPro" id="IPR050324">
    <property type="entry name" value="CDP-alcohol_PTase-I"/>
</dbReference>
<proteinExistence type="predicted"/>
<dbReference type="InterPro" id="IPR006357">
    <property type="entry name" value="HAD-SF_hydro_IIA"/>
</dbReference>
<dbReference type="OrthoDB" id="10251048at2759"/>
<dbReference type="SUPFAM" id="SSF56784">
    <property type="entry name" value="HAD-like"/>
    <property type="match status" value="1"/>
</dbReference>
<dbReference type="VEuPathDB" id="TriTrypDB:TM35_000042420"/>
<accession>A0A1X0P5B2</accession>
<dbReference type="InterPro" id="IPR036412">
    <property type="entry name" value="HAD-like_sf"/>
</dbReference>
<dbReference type="PANTHER" id="PTHR14269">
    <property type="entry name" value="CDP-DIACYLGLYCEROL--GLYCEROL-3-PHOSPHATE 3-PHOSPHATIDYLTRANSFERASE-RELATED"/>
    <property type="match status" value="1"/>
</dbReference>
<dbReference type="Proteomes" id="UP000192257">
    <property type="component" value="Unassembled WGS sequence"/>
</dbReference>
<dbReference type="GO" id="GO:0046474">
    <property type="term" value="P:glycerophospholipid biosynthetic process"/>
    <property type="evidence" value="ECO:0007669"/>
    <property type="project" value="TreeGrafter"/>
</dbReference>
<evidence type="ECO:0000313" key="1">
    <source>
        <dbReference type="EMBL" id="ORC92028.1"/>
    </source>
</evidence>
<dbReference type="Gene3D" id="3.40.50.1000">
    <property type="entry name" value="HAD superfamily/HAD-like"/>
    <property type="match status" value="2"/>
</dbReference>
<evidence type="ECO:0000313" key="2">
    <source>
        <dbReference type="Proteomes" id="UP000192257"/>
    </source>
</evidence>
<name>A0A1X0P5B2_9TRYP</name>
<dbReference type="PANTHER" id="PTHR14269:SF4">
    <property type="entry name" value="CAT EYE SYNDROME CRITICAL REGION PROTEIN 5"/>
    <property type="match status" value="1"/>
</dbReference>
<dbReference type="Pfam" id="PF13344">
    <property type="entry name" value="Hydrolase_6"/>
    <property type="match status" value="1"/>
</dbReference>
<evidence type="ECO:0008006" key="3">
    <source>
        <dbReference type="Google" id="ProtNLM"/>
    </source>
</evidence>
<keyword evidence="2" id="KW-1185">Reference proteome</keyword>
<reference evidence="1 2" key="1">
    <citation type="submission" date="2017-03" db="EMBL/GenBank/DDBJ databases">
        <title>An alternative strategy for trypanosome survival in the mammalian bloodstream revealed through genome and transcriptome analysis of the ubiquitous bovine parasite Trypanosoma (Megatrypanum) theileri.</title>
        <authorList>
            <person name="Kelly S."/>
            <person name="Ivens A."/>
            <person name="Mott A."/>
            <person name="O'Neill E."/>
            <person name="Emms D."/>
            <person name="Macleod O."/>
            <person name="Voorheis P."/>
            <person name="Matthews J."/>
            <person name="Matthews K."/>
            <person name="Carrington M."/>
        </authorList>
    </citation>
    <scope>NUCLEOTIDE SEQUENCE [LARGE SCALE GENOMIC DNA]</scope>
    <source>
        <strain evidence="1">Edinburgh</strain>
    </source>
</reference>
<organism evidence="1 2">
    <name type="scientific">Trypanosoma theileri</name>
    <dbReference type="NCBI Taxonomy" id="67003"/>
    <lineage>
        <taxon>Eukaryota</taxon>
        <taxon>Discoba</taxon>
        <taxon>Euglenozoa</taxon>
        <taxon>Kinetoplastea</taxon>
        <taxon>Metakinetoplastina</taxon>
        <taxon>Trypanosomatida</taxon>
        <taxon>Trypanosomatidae</taxon>
        <taxon>Trypanosoma</taxon>
    </lineage>
</organism>
<dbReference type="RefSeq" id="XP_028886094.1">
    <property type="nucleotide sequence ID" value="XM_029022436.1"/>
</dbReference>
<sequence length="536" mass="60247">MKASARQLGARRGYFLNSILRRRFVPPWERDGKSADEFFSGLMQSTNPVQTSQRNKMREEEQAKRAIEEAPLPVEVQRMEAIHAHNEDVLNQRRNFVPYGSKPVVYFEKDQMAALGEYETMLQGTSDSRNGQESYSPEVREMLRADLNQKLPYRYESFVEPRGKELQWPLHGTTGIVLDLDGVVHRSNKIIEGSDTAIRKIMQLRIPLLFMTNGGGVTEAEKAKQLSELVGCEISPDQVLLSHTPMQLLAPIYKNQNILVVGSPKCVDVAKSYGFSRPISMLQFQVEHPELVPYKKWGNLKKCEPNTIKFPEIAAIFEFSEPDDLLSDSQVILDLLLAPRGQIGRYVSSTQTIPYYLGADDLLWATEALLPRLGQGAVREMISAVFESVTGNGMQVTTYGKPRAIAYAFAERRMEEITARLGWNPQSLRSIFMVGDNLETDIVGANARGGRWTSVHVLSGIGAAPAARRTLAEGDAELEWLETRVGKTPHYVAPTLDHFVRELLAFPETAVLQNKKPYYGMPNPVDLGDTYNFLPR</sequence>
<comment type="caution">
    <text evidence="1">The sequence shown here is derived from an EMBL/GenBank/DDBJ whole genome shotgun (WGS) entry which is preliminary data.</text>
</comment>
<dbReference type="STRING" id="67003.A0A1X0P5B2"/>
<dbReference type="AlphaFoldDB" id="A0A1X0P5B2"/>
<dbReference type="NCBIfam" id="TIGR01456">
    <property type="entry name" value="CECR5"/>
    <property type="match status" value="1"/>
</dbReference>
<dbReference type="Pfam" id="PF13242">
    <property type="entry name" value="Hydrolase_like"/>
    <property type="match status" value="1"/>
</dbReference>
<gene>
    <name evidence="1" type="ORF">TM35_000042420</name>
</gene>
<dbReference type="GeneID" id="39982216"/>
<dbReference type="InterPro" id="IPR023214">
    <property type="entry name" value="HAD_sf"/>
</dbReference>
<dbReference type="GO" id="GO:0005739">
    <property type="term" value="C:mitochondrion"/>
    <property type="evidence" value="ECO:0007669"/>
    <property type="project" value="TreeGrafter"/>
</dbReference>
<dbReference type="EMBL" id="NBCO01000004">
    <property type="protein sequence ID" value="ORC92028.1"/>
    <property type="molecule type" value="Genomic_DNA"/>
</dbReference>
<protein>
    <recommendedName>
        <fullName evidence="3">HAD-superfamily subfamily IIA hydrolase</fullName>
    </recommendedName>
</protein>